<reference evidence="2" key="1">
    <citation type="submission" date="2003-08" db="EMBL/GenBank/DDBJ databases">
        <authorList>
            <person name="Birren B."/>
            <person name="Nusbaum C."/>
            <person name="Abebe A."/>
            <person name="Abouelleil A."/>
            <person name="Adekoya E."/>
            <person name="Ait-zahra M."/>
            <person name="Allen N."/>
            <person name="Allen T."/>
            <person name="An P."/>
            <person name="Anderson M."/>
            <person name="Anderson S."/>
            <person name="Arachchi H."/>
            <person name="Armbruster J."/>
            <person name="Bachantsang P."/>
            <person name="Baldwin J."/>
            <person name="Barry A."/>
            <person name="Bayul T."/>
            <person name="Blitshsteyn B."/>
            <person name="Bloom T."/>
            <person name="Blye J."/>
            <person name="Boguslavskiy L."/>
            <person name="Borowsky M."/>
            <person name="Boukhgalter B."/>
            <person name="Brunache A."/>
            <person name="Butler J."/>
            <person name="Calixte N."/>
            <person name="Calvo S."/>
            <person name="Camarata J."/>
            <person name="Campo K."/>
            <person name="Chang J."/>
            <person name="Cheshatsang Y."/>
            <person name="Citroen M."/>
            <person name="Collymore A."/>
            <person name="Considine T."/>
            <person name="Cook A."/>
            <person name="Cooke P."/>
            <person name="Corum B."/>
            <person name="Cuomo C."/>
            <person name="David R."/>
            <person name="Dawoe T."/>
            <person name="Degray S."/>
            <person name="Dodge S."/>
            <person name="Dooley K."/>
            <person name="Dorje P."/>
            <person name="Dorjee K."/>
            <person name="Dorris L."/>
            <person name="Duffey N."/>
            <person name="Dupes A."/>
            <person name="Elkins T."/>
            <person name="Engels R."/>
            <person name="Erickson J."/>
            <person name="Farina A."/>
            <person name="Faro S."/>
            <person name="Ferreira P."/>
            <person name="Fischer H."/>
            <person name="Fitzgerald M."/>
            <person name="Foley K."/>
            <person name="Gage D."/>
            <person name="Galagan J."/>
            <person name="Gearin G."/>
            <person name="Gnerre S."/>
            <person name="Gnirke A."/>
            <person name="Goyette A."/>
            <person name="Graham J."/>
            <person name="Grandbois E."/>
            <person name="Gyaltsen K."/>
            <person name="Hafez N."/>
            <person name="Hagopian D."/>
            <person name="Hagos B."/>
            <person name="Hall J."/>
            <person name="Hatcher B."/>
            <person name="Heller A."/>
            <person name="Higgins H."/>
            <person name="Honan T."/>
            <person name="Horn A."/>
            <person name="Houde N."/>
            <person name="Hughes L."/>
            <person name="Hulme W."/>
            <person name="Husby E."/>
            <person name="Iliev I."/>
            <person name="Jaffe D."/>
            <person name="Jones C."/>
            <person name="Kamal M."/>
            <person name="Kamat A."/>
            <person name="Kamvysselis M."/>
            <person name="Karlsson E."/>
            <person name="Kells C."/>
            <person name="Kieu A."/>
            <person name="Kisner P."/>
            <person name="Kodira C."/>
            <person name="Kulbokas E."/>
            <person name="Labutti K."/>
            <person name="Lama D."/>
            <person name="Landers T."/>
            <person name="Leger J."/>
            <person name="Levine S."/>
            <person name="Lewis D."/>
            <person name="Lewis T."/>
            <person name="Lindblad-toh K."/>
            <person name="Liu X."/>
            <person name="Lokyitsang T."/>
            <person name="Lokyitsang Y."/>
            <person name="Lucien O."/>
            <person name="Lui A."/>
            <person name="Ma L.J."/>
            <person name="Mabbitt R."/>
            <person name="Macdonald J."/>
            <person name="Maclean C."/>
            <person name="Major J."/>
            <person name="Manning J."/>
            <person name="Marabella R."/>
            <person name="Maru K."/>
            <person name="Matthews C."/>
            <person name="Mauceli E."/>
            <person name="Mccarthy M."/>
            <person name="Mcdonough S."/>
            <person name="Mcghee T."/>
            <person name="Meldrim J."/>
            <person name="Meneus L."/>
            <person name="Mesirov J."/>
            <person name="Mihalev A."/>
            <person name="Mihova T."/>
            <person name="Mikkelsen T."/>
            <person name="Mlenga V."/>
            <person name="Moru K."/>
            <person name="Mozes J."/>
            <person name="Mulrain L."/>
            <person name="Munson G."/>
            <person name="Naylor J."/>
            <person name="Newes C."/>
            <person name="Nguyen C."/>
            <person name="Nguyen N."/>
            <person name="Nguyen T."/>
            <person name="Nicol R."/>
            <person name="Nielsen C."/>
            <person name="Nizzari M."/>
            <person name="Norbu C."/>
            <person name="Norbu N."/>
            <person name="O'donnell P."/>
            <person name="Okoawo O."/>
            <person name="O'leary S."/>
            <person name="Omotosho B."/>
            <person name="O'neill K."/>
            <person name="Osman S."/>
            <person name="Parker S."/>
            <person name="Perrin D."/>
            <person name="Phunkhang P."/>
            <person name="Piqani B."/>
            <person name="Purcell S."/>
            <person name="Rachupka T."/>
            <person name="Ramasamy U."/>
            <person name="Rameau R."/>
            <person name="Ray V."/>
            <person name="Raymond C."/>
            <person name="Retta R."/>
            <person name="Richardson S."/>
            <person name="Rise C."/>
            <person name="Rodriguez J."/>
            <person name="Rogers J."/>
            <person name="Rogov P."/>
            <person name="Rutman M."/>
            <person name="Schupbach R."/>
            <person name="Seaman C."/>
            <person name="Settipalli S."/>
            <person name="Sharpe T."/>
            <person name="Sheridan J."/>
            <person name="Sherpa N."/>
            <person name="Shi J."/>
            <person name="Smirnov S."/>
            <person name="Smith C."/>
            <person name="Sougnez C."/>
            <person name="Spencer B."/>
            <person name="Stalker J."/>
            <person name="Stange-thomann N."/>
            <person name="Stavropoulos S."/>
            <person name="Stetson K."/>
            <person name="Stone C."/>
            <person name="Stone S."/>
            <person name="Stubbs M."/>
            <person name="Talamas J."/>
            <person name="Tchuinga P."/>
            <person name="Tenzing P."/>
            <person name="Tesfaye S."/>
            <person name="Theodore J."/>
            <person name="Thoulutsang Y."/>
            <person name="Topham K."/>
            <person name="Towey S."/>
            <person name="Tsamla T."/>
            <person name="Tsomo N."/>
            <person name="Vallee D."/>
            <person name="Vassiliev H."/>
            <person name="Venkataraman V."/>
            <person name="Vinson J."/>
            <person name="Vo A."/>
            <person name="Wade C."/>
            <person name="Wang S."/>
            <person name="Wangchuk T."/>
            <person name="Wangdi T."/>
            <person name="Whittaker C."/>
            <person name="Wilkinson J."/>
            <person name="Wu Y."/>
            <person name="Wyman D."/>
            <person name="Yadav S."/>
            <person name="Yang S."/>
            <person name="Yang X."/>
            <person name="Yeager S."/>
            <person name="Yee E."/>
            <person name="Young G."/>
            <person name="Zainoun J."/>
            <person name="Zembeck L."/>
            <person name="Zimmer A."/>
            <person name="Zody M."/>
            <person name="Lander E."/>
        </authorList>
    </citation>
    <scope>NUCLEOTIDE SEQUENCE [LARGE SCALE GENOMIC DNA]</scope>
</reference>
<dbReference type="eggNOG" id="KOG4087">
    <property type="taxonomic scope" value="Eukaryota"/>
</dbReference>
<dbReference type="HOGENOM" id="CLU_1179873_0_0_1"/>
<reference evidence="1" key="2">
    <citation type="submission" date="2025-08" db="UniProtKB">
        <authorList>
            <consortium name="Ensembl"/>
        </authorList>
    </citation>
    <scope>IDENTIFICATION</scope>
</reference>
<dbReference type="Ensembl" id="ENSCSAVT00000007283.1">
    <property type="protein sequence ID" value="ENSCSAVP00000007190.1"/>
    <property type="gene ID" value="ENSCSAVG00000004299.1"/>
</dbReference>
<dbReference type="STRING" id="51511.ENSCSAVP00000007190"/>
<dbReference type="OMA" id="SEAQHRY"/>
<organism evidence="1 2">
    <name type="scientific">Ciona savignyi</name>
    <name type="common">Pacific transparent sea squirt</name>
    <dbReference type="NCBI Taxonomy" id="51511"/>
    <lineage>
        <taxon>Eukaryota</taxon>
        <taxon>Metazoa</taxon>
        <taxon>Chordata</taxon>
        <taxon>Tunicata</taxon>
        <taxon>Ascidiacea</taxon>
        <taxon>Phlebobranchia</taxon>
        <taxon>Cionidae</taxon>
        <taxon>Ciona</taxon>
    </lineage>
</organism>
<protein>
    <submittedName>
        <fullName evidence="1">Uncharacterized protein</fullName>
    </submittedName>
</protein>
<dbReference type="Proteomes" id="UP000007875">
    <property type="component" value="Unassembled WGS sequence"/>
</dbReference>
<name>H2YPD2_CIOSA</name>
<keyword evidence="2" id="KW-1185">Reference proteome</keyword>
<proteinExistence type="predicted"/>
<accession>H2YPD2</accession>
<reference evidence="1" key="3">
    <citation type="submission" date="2025-09" db="UniProtKB">
        <authorList>
            <consortium name="Ensembl"/>
        </authorList>
    </citation>
    <scope>IDENTIFICATION</scope>
</reference>
<sequence length="235" mass="26675">MLDAGSSTPRSLPVVGCELAPGRYEKVSFTEQILSKVVSKRGPYDLFTGERNKAKNTGHYAVVKASDLGPGEYILNSFLDTWSNEHRKKHGQFGKVNQYPQQPSERVYCCTLSQCPRRPTSPAPNSYSAGAVRPKTRDLPPFLSSAERFDRRANKFFTGNVNPVGAGRYNDQRWSEAQHRYGSAHVFNSTQPRFYSRERDFYMKERVRGKDVRISDRVFLVKPDEVRNKSAPTST</sequence>
<dbReference type="PANTHER" id="PTHR34914:SF1">
    <property type="entry name" value="LYMPHOCYTE EXPANSION MOLECULE"/>
    <property type="match status" value="1"/>
</dbReference>
<dbReference type="PANTHER" id="PTHR34914">
    <property type="entry name" value="LYMPHOCYTE EXPANSION MOLECULE"/>
    <property type="match status" value="1"/>
</dbReference>
<dbReference type="InParanoid" id="H2YPD2"/>
<dbReference type="GeneTree" id="ENSGT00940000166722"/>
<dbReference type="InterPro" id="IPR033557">
    <property type="entry name" value="CIMAP2"/>
</dbReference>
<dbReference type="AlphaFoldDB" id="H2YPD2"/>
<evidence type="ECO:0000313" key="1">
    <source>
        <dbReference type="Ensembl" id="ENSCSAVP00000007190.1"/>
    </source>
</evidence>
<evidence type="ECO:0000313" key="2">
    <source>
        <dbReference type="Proteomes" id="UP000007875"/>
    </source>
</evidence>